<dbReference type="PANTHER" id="PTHR33542">
    <property type="entry name" value="SIROHYDROCHLORIN FERROCHELATASE, CHLOROPLASTIC"/>
    <property type="match status" value="1"/>
</dbReference>
<reference evidence="3 4" key="1">
    <citation type="submission" date="2018-06" db="EMBL/GenBank/DDBJ databases">
        <authorList>
            <consortium name="Pathogen Informatics"/>
            <person name="Doyle S."/>
        </authorList>
    </citation>
    <scope>NUCLEOTIDE SEQUENCE [LARGE SCALE GENOMIC DNA]</scope>
    <source>
        <strain evidence="3 4">NCTC13296</strain>
    </source>
</reference>
<evidence type="ECO:0000256" key="1">
    <source>
        <dbReference type="ARBA" id="ARBA00022723"/>
    </source>
</evidence>
<evidence type="ECO:0000256" key="2">
    <source>
        <dbReference type="ARBA" id="ARBA00023239"/>
    </source>
</evidence>
<dbReference type="Pfam" id="PF01903">
    <property type="entry name" value="CbiX"/>
    <property type="match status" value="2"/>
</dbReference>
<dbReference type="Gene3D" id="3.40.50.1400">
    <property type="match status" value="2"/>
</dbReference>
<dbReference type="GO" id="GO:0046872">
    <property type="term" value="F:metal ion binding"/>
    <property type="evidence" value="ECO:0007669"/>
    <property type="project" value="UniProtKB-KW"/>
</dbReference>
<evidence type="ECO:0000313" key="3">
    <source>
        <dbReference type="EMBL" id="SUE14556.1"/>
    </source>
</evidence>
<dbReference type="OrthoDB" id="482456at2"/>
<dbReference type="InterPro" id="IPR002762">
    <property type="entry name" value="CbiX-like"/>
</dbReference>
<dbReference type="SUPFAM" id="SSF53800">
    <property type="entry name" value="Chelatase"/>
    <property type="match status" value="1"/>
</dbReference>
<dbReference type="EC" id="4.99.1.3" evidence="3"/>
<dbReference type="Proteomes" id="UP000254569">
    <property type="component" value="Unassembled WGS sequence"/>
</dbReference>
<dbReference type="GO" id="GO:0016852">
    <property type="term" value="F:sirohydrochlorin cobaltochelatase activity"/>
    <property type="evidence" value="ECO:0007669"/>
    <property type="project" value="UniProtKB-EC"/>
</dbReference>
<organism evidence="3 4">
    <name type="scientific">Rhodococcus gordoniae</name>
    <dbReference type="NCBI Taxonomy" id="223392"/>
    <lineage>
        <taxon>Bacteria</taxon>
        <taxon>Bacillati</taxon>
        <taxon>Actinomycetota</taxon>
        <taxon>Actinomycetes</taxon>
        <taxon>Mycobacteriales</taxon>
        <taxon>Nocardiaceae</taxon>
        <taxon>Rhodococcus</taxon>
    </lineage>
</organism>
<name>A0A379LYG7_9NOCA</name>
<dbReference type="PANTHER" id="PTHR33542:SF5">
    <property type="entry name" value="FERROCHELATASE CHE1"/>
    <property type="match status" value="1"/>
</dbReference>
<dbReference type="RefSeq" id="WP_064063062.1">
    <property type="nucleotide sequence ID" value="NZ_LPZN01000007.1"/>
</dbReference>
<accession>A0A379LYG7</accession>
<protein>
    <submittedName>
        <fullName evidence="3">Ferrochelatase</fullName>
        <ecNumber evidence="3">4.99.1.3</ecNumber>
    </submittedName>
</protein>
<dbReference type="CDD" id="cd03416">
    <property type="entry name" value="CbiX_SirB_N"/>
    <property type="match status" value="1"/>
</dbReference>
<dbReference type="AlphaFoldDB" id="A0A379LYG7"/>
<dbReference type="InterPro" id="IPR050963">
    <property type="entry name" value="Sirohydro_Cobaltochel/CbiX"/>
</dbReference>
<dbReference type="EMBL" id="UGVI01000001">
    <property type="protein sequence ID" value="SUE14556.1"/>
    <property type="molecule type" value="Genomic_DNA"/>
</dbReference>
<evidence type="ECO:0000313" key="4">
    <source>
        <dbReference type="Proteomes" id="UP000254569"/>
    </source>
</evidence>
<gene>
    <name evidence="3" type="primary">cbiX</name>
    <name evidence="3" type="ORF">NCTC13296_01401</name>
</gene>
<keyword evidence="2 3" id="KW-0456">Lyase</keyword>
<proteinExistence type="predicted"/>
<keyword evidence="1" id="KW-0479">Metal-binding</keyword>
<sequence length="247" mass="26270">MMPLVAVAHGSRDPRSARAVAAALDTVRAENPGLDVRLAFLDLNTPSVGQVLDALAADGHRQVAVVPLLLGSAFHARVDLPALLHEAQQRHPLLEVLCSPILGDDDLLVDAARDLITATGVSVDDPSVGVAVCAVGSRRPEANRTTELVVPRILAGTAWTRAAACFATTAPSVEATLDTLTSRGARTVVLTPWILAPGLLWDRARTAAENLGHVRVAQTLTRHDAVARVITERYTETLRRGHELRVA</sequence>
<keyword evidence="4" id="KW-1185">Reference proteome</keyword>